<evidence type="ECO:0000313" key="2">
    <source>
        <dbReference type="Proteomes" id="UP001184230"/>
    </source>
</evidence>
<reference evidence="1 2" key="1">
    <citation type="submission" date="2023-07" db="EMBL/GenBank/DDBJ databases">
        <title>Sorghum-associated microbial communities from plants grown in Nebraska, USA.</title>
        <authorList>
            <person name="Schachtman D."/>
        </authorList>
    </citation>
    <scope>NUCLEOTIDE SEQUENCE [LARGE SCALE GENOMIC DNA]</scope>
    <source>
        <strain evidence="1 2">DS1781</strain>
    </source>
</reference>
<dbReference type="Proteomes" id="UP001184230">
    <property type="component" value="Unassembled WGS sequence"/>
</dbReference>
<accession>A0ABU1N8V3</accession>
<protein>
    <submittedName>
        <fullName evidence="1">Uncharacterized protein</fullName>
    </submittedName>
</protein>
<proteinExistence type="predicted"/>
<keyword evidence="2" id="KW-1185">Reference proteome</keyword>
<evidence type="ECO:0000313" key="1">
    <source>
        <dbReference type="EMBL" id="MDR6534742.1"/>
    </source>
</evidence>
<name>A0ABU1N8V3_9BURK</name>
<dbReference type="EMBL" id="JAVDRF010000001">
    <property type="protein sequence ID" value="MDR6534742.1"/>
    <property type="molecule type" value="Genomic_DNA"/>
</dbReference>
<comment type="caution">
    <text evidence="1">The sequence shown here is derived from an EMBL/GenBank/DDBJ whole genome shotgun (WGS) entry which is preliminary data.</text>
</comment>
<sequence>MGDSAEGSHNSLVRWTRTLALPRAGLAPSADLLPPLLAIDAKKVLYQLCAERLASLALQPKDSDWDGATRFDSK</sequence>
<organism evidence="1 2">
    <name type="scientific">Variovorax soli</name>
    <dbReference type="NCBI Taxonomy" id="376815"/>
    <lineage>
        <taxon>Bacteria</taxon>
        <taxon>Pseudomonadati</taxon>
        <taxon>Pseudomonadota</taxon>
        <taxon>Betaproteobacteria</taxon>
        <taxon>Burkholderiales</taxon>
        <taxon>Comamonadaceae</taxon>
        <taxon>Variovorax</taxon>
    </lineage>
</organism>
<gene>
    <name evidence="1" type="ORF">J2739_000502</name>
</gene>